<feature type="domain" description="Aminoacyl-transfer RNA synthetases class-II family profile" evidence="16">
    <location>
        <begin position="198"/>
        <end position="426"/>
    </location>
</feature>
<evidence type="ECO:0000313" key="18">
    <source>
        <dbReference type="Proteomes" id="UP000230097"/>
    </source>
</evidence>
<feature type="coiled-coil region" evidence="15">
    <location>
        <begin position="44"/>
        <end position="101"/>
    </location>
</feature>
<dbReference type="Gene3D" id="1.10.287.40">
    <property type="entry name" value="Serine-tRNA synthetase, tRNA binding domain"/>
    <property type="match status" value="1"/>
</dbReference>
<evidence type="ECO:0000256" key="1">
    <source>
        <dbReference type="ARBA" id="ARBA00004496"/>
    </source>
</evidence>
<dbReference type="SUPFAM" id="SSF46589">
    <property type="entry name" value="tRNA-binding arm"/>
    <property type="match status" value="1"/>
</dbReference>
<comment type="subunit">
    <text evidence="12">Homodimer. The tRNA molecule binds across the dimer.</text>
</comment>
<evidence type="ECO:0000313" key="17">
    <source>
        <dbReference type="EMBL" id="PJB98660.1"/>
    </source>
</evidence>
<evidence type="ECO:0000256" key="15">
    <source>
        <dbReference type="SAM" id="Coils"/>
    </source>
</evidence>
<dbReference type="GO" id="GO:0004828">
    <property type="term" value="F:serine-tRNA ligase activity"/>
    <property type="evidence" value="ECO:0007669"/>
    <property type="project" value="UniProtKB-UniRule"/>
</dbReference>
<evidence type="ECO:0000256" key="2">
    <source>
        <dbReference type="ARBA" id="ARBA00005045"/>
    </source>
</evidence>
<dbReference type="InterPro" id="IPR002317">
    <property type="entry name" value="Ser-tRNA-ligase_type_1"/>
</dbReference>
<dbReference type="GO" id="GO:0005737">
    <property type="term" value="C:cytoplasm"/>
    <property type="evidence" value="ECO:0007669"/>
    <property type="project" value="UniProtKB-SubCell"/>
</dbReference>
<evidence type="ECO:0000256" key="10">
    <source>
        <dbReference type="ARBA" id="ARBA00047929"/>
    </source>
</evidence>
<keyword evidence="7 12" id="KW-0067">ATP-binding</keyword>
<accession>A0A2M8DLJ1</accession>
<gene>
    <name evidence="12" type="primary">serS</name>
    <name evidence="17" type="ORF">CO078_01265</name>
</gene>
<comment type="catalytic activity">
    <reaction evidence="10 12">
        <text>tRNA(Sec) + L-serine + ATP = L-seryl-tRNA(Sec) + AMP + diphosphate + H(+)</text>
        <dbReference type="Rhea" id="RHEA:42580"/>
        <dbReference type="Rhea" id="RHEA-COMP:9742"/>
        <dbReference type="Rhea" id="RHEA-COMP:10128"/>
        <dbReference type="ChEBI" id="CHEBI:15378"/>
        <dbReference type="ChEBI" id="CHEBI:30616"/>
        <dbReference type="ChEBI" id="CHEBI:33019"/>
        <dbReference type="ChEBI" id="CHEBI:33384"/>
        <dbReference type="ChEBI" id="CHEBI:78442"/>
        <dbReference type="ChEBI" id="CHEBI:78533"/>
        <dbReference type="ChEBI" id="CHEBI:456215"/>
        <dbReference type="EC" id="6.1.1.11"/>
    </reaction>
</comment>
<keyword evidence="8 12" id="KW-0648">Protein biosynthesis</keyword>
<feature type="binding site" evidence="12">
    <location>
        <position position="295"/>
    </location>
    <ligand>
        <name>ATP</name>
        <dbReference type="ChEBI" id="CHEBI:30616"/>
    </ligand>
</feature>
<keyword evidence="9 12" id="KW-0030">Aminoacyl-tRNA synthetase</keyword>
<dbReference type="CDD" id="cd00770">
    <property type="entry name" value="SerRS_core"/>
    <property type="match status" value="1"/>
</dbReference>
<feature type="binding site" evidence="12">
    <location>
        <position position="401"/>
    </location>
    <ligand>
        <name>L-serine</name>
        <dbReference type="ChEBI" id="CHEBI:33384"/>
    </ligand>
</feature>
<protein>
    <recommendedName>
        <fullName evidence="12">Serine--tRNA ligase</fullName>
        <ecNumber evidence="12">6.1.1.11</ecNumber>
    </recommendedName>
    <alternativeName>
        <fullName evidence="12">Seryl-tRNA synthetase</fullName>
        <shortName evidence="12">SerRS</shortName>
    </alternativeName>
    <alternativeName>
        <fullName evidence="12">Seryl-tRNA(Ser/Sec) synthetase</fullName>
    </alternativeName>
</protein>
<dbReference type="PANTHER" id="PTHR43697:SF1">
    <property type="entry name" value="SERINE--TRNA LIGASE"/>
    <property type="match status" value="1"/>
</dbReference>
<dbReference type="NCBIfam" id="TIGR00414">
    <property type="entry name" value="serS"/>
    <property type="match status" value="1"/>
</dbReference>
<dbReference type="Proteomes" id="UP000230097">
    <property type="component" value="Unassembled WGS sequence"/>
</dbReference>
<dbReference type="GO" id="GO:0006434">
    <property type="term" value="P:seryl-tRNA aminoacylation"/>
    <property type="evidence" value="ECO:0007669"/>
    <property type="project" value="UniProtKB-UniRule"/>
</dbReference>
<keyword evidence="6 12" id="KW-0547">Nucleotide-binding</keyword>
<evidence type="ECO:0000256" key="5">
    <source>
        <dbReference type="ARBA" id="ARBA00022598"/>
    </source>
</evidence>
<evidence type="ECO:0000256" key="4">
    <source>
        <dbReference type="ARBA" id="ARBA00022490"/>
    </source>
</evidence>
<dbReference type="SUPFAM" id="SSF55681">
    <property type="entry name" value="Class II aaRS and biotin synthetases"/>
    <property type="match status" value="1"/>
</dbReference>
<proteinExistence type="inferred from homology"/>
<dbReference type="PIRSF" id="PIRSF001529">
    <property type="entry name" value="Ser-tRNA-synth_IIa"/>
    <property type="match status" value="1"/>
</dbReference>
<keyword evidence="5 12" id="KW-0436">Ligase</keyword>
<feature type="binding site" evidence="12 14">
    <location>
        <begin position="279"/>
        <end position="281"/>
    </location>
    <ligand>
        <name>ATP</name>
        <dbReference type="ChEBI" id="CHEBI:30616"/>
    </ligand>
</feature>
<evidence type="ECO:0000256" key="8">
    <source>
        <dbReference type="ARBA" id="ARBA00022917"/>
    </source>
</evidence>
<comment type="domain">
    <text evidence="12">Consists of two distinct domains, a catalytic core and a N-terminal extension that is involved in tRNA binding.</text>
</comment>
<dbReference type="UniPathway" id="UPA00906">
    <property type="reaction ID" value="UER00895"/>
</dbReference>
<dbReference type="EMBL" id="PFTC01000031">
    <property type="protein sequence ID" value="PJB98660.1"/>
    <property type="molecule type" value="Genomic_DNA"/>
</dbReference>
<dbReference type="PRINTS" id="PR00981">
    <property type="entry name" value="TRNASYNTHSER"/>
</dbReference>
<dbReference type="InterPro" id="IPR015866">
    <property type="entry name" value="Ser-tRNA-synth_1_N"/>
</dbReference>
<evidence type="ECO:0000256" key="11">
    <source>
        <dbReference type="ARBA" id="ARBA00048823"/>
    </source>
</evidence>
<dbReference type="InterPro" id="IPR002314">
    <property type="entry name" value="aa-tRNA-synt_IIb"/>
</dbReference>
<name>A0A2M8DLJ1_9BACT</name>
<comment type="subcellular location">
    <subcellularLocation>
        <location evidence="1 12">Cytoplasm</location>
    </subcellularLocation>
</comment>
<dbReference type="Pfam" id="PF02403">
    <property type="entry name" value="Seryl_tRNA_N"/>
    <property type="match status" value="1"/>
</dbReference>
<dbReference type="GO" id="GO:0016260">
    <property type="term" value="P:selenocysteine biosynthetic process"/>
    <property type="evidence" value="ECO:0007669"/>
    <property type="project" value="UniProtKB-UniRule"/>
</dbReference>
<evidence type="ECO:0000256" key="13">
    <source>
        <dbReference type="PIRSR" id="PIRSR001529-1"/>
    </source>
</evidence>
<dbReference type="EC" id="6.1.1.11" evidence="12"/>
<dbReference type="PANTHER" id="PTHR43697">
    <property type="entry name" value="SERYL-TRNA SYNTHETASE"/>
    <property type="match status" value="1"/>
</dbReference>
<comment type="catalytic activity">
    <reaction evidence="11 12">
        <text>tRNA(Ser) + L-serine + ATP = L-seryl-tRNA(Ser) + AMP + diphosphate + H(+)</text>
        <dbReference type="Rhea" id="RHEA:12292"/>
        <dbReference type="Rhea" id="RHEA-COMP:9669"/>
        <dbReference type="Rhea" id="RHEA-COMP:9703"/>
        <dbReference type="ChEBI" id="CHEBI:15378"/>
        <dbReference type="ChEBI" id="CHEBI:30616"/>
        <dbReference type="ChEBI" id="CHEBI:33019"/>
        <dbReference type="ChEBI" id="CHEBI:33384"/>
        <dbReference type="ChEBI" id="CHEBI:78442"/>
        <dbReference type="ChEBI" id="CHEBI:78533"/>
        <dbReference type="ChEBI" id="CHEBI:456215"/>
        <dbReference type="EC" id="6.1.1.11"/>
    </reaction>
</comment>
<dbReference type="InterPro" id="IPR010978">
    <property type="entry name" value="tRNA-bd_arm"/>
</dbReference>
<dbReference type="GO" id="GO:0005524">
    <property type="term" value="F:ATP binding"/>
    <property type="evidence" value="ECO:0007669"/>
    <property type="project" value="UniProtKB-UniRule"/>
</dbReference>
<dbReference type="InterPro" id="IPR033729">
    <property type="entry name" value="SerRS_core"/>
</dbReference>
<feature type="binding site" evidence="12 14">
    <location>
        <begin position="366"/>
        <end position="369"/>
    </location>
    <ligand>
        <name>ATP</name>
        <dbReference type="ChEBI" id="CHEBI:30616"/>
    </ligand>
</feature>
<reference evidence="18" key="1">
    <citation type="submission" date="2017-09" db="EMBL/GenBank/DDBJ databases">
        <title>Depth-based differentiation of microbial function through sediment-hosted aquifers and enrichment of novel symbionts in the deep terrestrial subsurface.</title>
        <authorList>
            <person name="Probst A.J."/>
            <person name="Ladd B."/>
            <person name="Jarett J.K."/>
            <person name="Geller-Mcgrath D.E."/>
            <person name="Sieber C.M.K."/>
            <person name="Emerson J.B."/>
            <person name="Anantharaman K."/>
            <person name="Thomas B.C."/>
            <person name="Malmstrom R."/>
            <person name="Stieglmeier M."/>
            <person name="Klingl A."/>
            <person name="Woyke T."/>
            <person name="Ryan C.M."/>
            <person name="Banfield J.F."/>
        </authorList>
    </citation>
    <scope>NUCLEOTIDE SEQUENCE [LARGE SCALE GENOMIC DNA]</scope>
</reference>
<sequence length="440" mass="51293">MLDIKFIRNYPDKVKENCKQKHIKVDVDLLLEVDKKRRQTLQALEDMLAQKNQASKIISRTKDEKEKRKLILEMRELDKNSDRLTKTLKELEGEFNNLMLQIPNSPLADVPIGRDERDNVVLREWGVFPPKPKFDFKPKNYLELAENLDLIDVKRAAKISGTRFGILKREAALLKFALRDLTFDILMKDYNPPTTSSRSSFDERAPGFIPLDLPVMIKPEMMQGMGYVERGEEEIYYLRDDNLCLVGTAEQSIGPMHANEIFEEKDLPKRYFAFTPCFRREAGSYGKDTKGIFRVHQFDKIEMFSFSHPEKSREEHQFFLKMEEKLIQALKIPYRVVQMCTGDLGDPAASKYDIEAWLPSENRYRETHSTSNCTDFQARRLNIRYRAKTGKLNFVHTVNGTAFAIGRTLIAIIENYQQKDGSIKVPEVLQKYLQFKEIKK</sequence>
<evidence type="ECO:0000256" key="3">
    <source>
        <dbReference type="ARBA" id="ARBA00010728"/>
    </source>
</evidence>
<evidence type="ECO:0000256" key="7">
    <source>
        <dbReference type="ARBA" id="ARBA00022840"/>
    </source>
</evidence>
<feature type="binding site" evidence="12">
    <location>
        <begin position="248"/>
        <end position="250"/>
    </location>
    <ligand>
        <name>L-serine</name>
        <dbReference type="ChEBI" id="CHEBI:33384"/>
    </ligand>
</feature>
<evidence type="ECO:0000256" key="14">
    <source>
        <dbReference type="PIRSR" id="PIRSR001529-2"/>
    </source>
</evidence>
<feature type="binding site" evidence="13">
    <location>
        <position position="399"/>
    </location>
    <ligand>
        <name>L-serine</name>
        <dbReference type="ChEBI" id="CHEBI:33384"/>
    </ligand>
</feature>
<feature type="binding site" evidence="14">
    <location>
        <begin position="295"/>
        <end position="298"/>
    </location>
    <ligand>
        <name>ATP</name>
        <dbReference type="ChEBI" id="CHEBI:30616"/>
    </ligand>
</feature>
<dbReference type="InterPro" id="IPR006195">
    <property type="entry name" value="aa-tRNA-synth_II"/>
</dbReference>
<feature type="binding site" evidence="12 13">
    <location>
        <position position="302"/>
    </location>
    <ligand>
        <name>L-serine</name>
        <dbReference type="ChEBI" id="CHEBI:33384"/>
    </ligand>
</feature>
<dbReference type="AlphaFoldDB" id="A0A2M8DLJ1"/>
<comment type="similarity">
    <text evidence="3 12">Belongs to the class-II aminoacyl-tRNA synthetase family. Type-1 seryl-tRNA synthetase subfamily.</text>
</comment>
<dbReference type="PROSITE" id="PS50862">
    <property type="entry name" value="AA_TRNA_LIGASE_II"/>
    <property type="match status" value="1"/>
</dbReference>
<dbReference type="Pfam" id="PF00587">
    <property type="entry name" value="tRNA-synt_2b"/>
    <property type="match status" value="1"/>
</dbReference>
<dbReference type="InterPro" id="IPR042103">
    <property type="entry name" value="SerRS_1_N_sf"/>
</dbReference>
<comment type="function">
    <text evidence="12">Catalyzes the attachment of serine to tRNA(Ser). Is also able to aminoacylate tRNA(Sec) with serine, to form the misacylated tRNA L-seryl-tRNA(Sec), which will be further converted into selenocysteinyl-tRNA(Sec).</text>
</comment>
<evidence type="ECO:0000256" key="9">
    <source>
        <dbReference type="ARBA" id="ARBA00023146"/>
    </source>
</evidence>
<keyword evidence="15" id="KW-0175">Coiled coil</keyword>
<evidence type="ECO:0000256" key="6">
    <source>
        <dbReference type="ARBA" id="ARBA00022741"/>
    </source>
</evidence>
<organism evidence="17 18">
    <name type="scientific">Candidatus Nealsonbacteria bacterium CG_4_9_14_0_8_um_filter_36_17</name>
    <dbReference type="NCBI Taxonomy" id="1974693"/>
    <lineage>
        <taxon>Bacteria</taxon>
        <taxon>Candidatus Nealsoniibacteriota</taxon>
    </lineage>
</organism>
<dbReference type="InterPro" id="IPR045864">
    <property type="entry name" value="aa-tRNA-synth_II/BPL/LPL"/>
</dbReference>
<comment type="caution">
    <text evidence="17">The sequence shown here is derived from an EMBL/GenBank/DDBJ whole genome shotgun (WGS) entry which is preliminary data.</text>
</comment>
<feature type="site" description="Important for serine binding" evidence="13">
    <location>
        <position position="401"/>
    </location>
</feature>
<dbReference type="Gene3D" id="3.30.930.10">
    <property type="entry name" value="Bira Bifunctional Protein, Domain 2"/>
    <property type="match status" value="1"/>
</dbReference>
<comment type="pathway">
    <text evidence="2 12">Aminoacyl-tRNA biosynthesis; selenocysteinyl-tRNA(Sec) biosynthesis; L-seryl-tRNA(Sec) from L-serine and tRNA(Sec): step 1/1.</text>
</comment>
<evidence type="ECO:0000259" key="16">
    <source>
        <dbReference type="PROSITE" id="PS50862"/>
    </source>
</evidence>
<keyword evidence="4 12" id="KW-0963">Cytoplasm</keyword>
<feature type="binding site" evidence="13">
    <location>
        <position position="248"/>
    </location>
    <ligand>
        <name>L-serine</name>
        <dbReference type="ChEBI" id="CHEBI:33384"/>
    </ligand>
</feature>
<dbReference type="HAMAP" id="MF_00176">
    <property type="entry name" value="Ser_tRNA_synth_type1"/>
    <property type="match status" value="1"/>
</dbReference>
<evidence type="ECO:0000256" key="12">
    <source>
        <dbReference type="HAMAP-Rule" id="MF_00176"/>
    </source>
</evidence>
<feature type="binding site" evidence="13">
    <location>
        <position position="279"/>
    </location>
    <ligand>
        <name>L-serine</name>
        <dbReference type="ChEBI" id="CHEBI:33384"/>
    </ligand>
</feature>